<reference evidence="2" key="2">
    <citation type="submission" date="2022-06" db="UniProtKB">
        <authorList>
            <consortium name="EnsemblMetazoa"/>
        </authorList>
    </citation>
    <scope>IDENTIFICATION</scope>
    <source>
        <strain evidence="2">DF5081</strain>
    </source>
</reference>
<accession>A0A8R1HJA0</accession>
<reference evidence="3" key="1">
    <citation type="submission" date="2010-08" db="EMBL/GenBank/DDBJ databases">
        <authorList>
            <consortium name="Caenorhabditis japonica Sequencing Consortium"/>
            <person name="Wilson R.K."/>
        </authorList>
    </citation>
    <scope>NUCLEOTIDE SEQUENCE [LARGE SCALE GENOMIC DNA]</scope>
    <source>
        <strain evidence="3">DF5081</strain>
    </source>
</reference>
<evidence type="ECO:0008006" key="4">
    <source>
        <dbReference type="Google" id="ProtNLM"/>
    </source>
</evidence>
<dbReference type="AlphaFoldDB" id="A0A8R1HJA0"/>
<evidence type="ECO:0000313" key="3">
    <source>
        <dbReference type="Proteomes" id="UP000005237"/>
    </source>
</evidence>
<name>A0A8R1HJA0_CAEJA</name>
<evidence type="ECO:0000313" key="2">
    <source>
        <dbReference type="EnsemblMetazoa" id="CJA03292.1"/>
    </source>
</evidence>
<evidence type="ECO:0000256" key="1">
    <source>
        <dbReference type="SAM" id="SignalP"/>
    </source>
</evidence>
<protein>
    <recommendedName>
        <fullName evidence="4">C-type lectin domain-containing protein</fullName>
    </recommendedName>
</protein>
<proteinExistence type="predicted"/>
<sequence>MTRIGASNLLVTTLLFLFAPSTIAEQDWAQYHAQHSGPNIDASAVRTCWIVGGKFSEKMQGKPERGYKCETSMKVWTHNDKNAEEFCKSRFPFHIISAKSNPNGGKPETRCTFQVNLVCADGWYQIHNRCYRVLNSQYDLAAAKAACAAFGKTNNFKEAQLAEYHSPNLGIDLEDLNIFEAWVLVPDMSPYFENGEGVEAAVFVLDNAFLYEMKEANLMMADVKSKHEALCQYTPDINMAESFLQGELYNPIYPIITHDLGITFDSGGVATITQNSATGQYDNSEIGKKCAGVGKVIAVKAYPQAALENEVILFKEKLTGHRMYLTGSVKQDGAKITGFRDCDVTNPKAEPHYHLGGHIPCRSDCLVAGNQKAVASWDPAVSMDNTLLHNYNHDGHPYNGADYNKHIGYRTDLNALHSHNDNFPMWVICGRYAKKKAVKLTPKNLA</sequence>
<dbReference type="EnsemblMetazoa" id="CJA03292.1">
    <property type="protein sequence ID" value="CJA03292.1"/>
    <property type="gene ID" value="WBGene00122496"/>
</dbReference>
<dbReference type="InterPro" id="IPR016186">
    <property type="entry name" value="C-type_lectin-like/link_sf"/>
</dbReference>
<dbReference type="Gene3D" id="3.10.100.10">
    <property type="entry name" value="Mannose-Binding Protein A, subunit A"/>
    <property type="match status" value="1"/>
</dbReference>
<keyword evidence="3" id="KW-1185">Reference proteome</keyword>
<feature type="chain" id="PRO_5035835390" description="C-type lectin domain-containing protein" evidence="1">
    <location>
        <begin position="25"/>
        <end position="446"/>
    </location>
</feature>
<dbReference type="PANTHER" id="PTHR47753">
    <property type="entry name" value="C-TYPE LECTIN-RELATED"/>
    <property type="match status" value="1"/>
</dbReference>
<dbReference type="SUPFAM" id="SSF56436">
    <property type="entry name" value="C-type lectin-like"/>
    <property type="match status" value="1"/>
</dbReference>
<dbReference type="Proteomes" id="UP000005237">
    <property type="component" value="Unassembled WGS sequence"/>
</dbReference>
<feature type="signal peptide" evidence="1">
    <location>
        <begin position="1"/>
        <end position="24"/>
    </location>
</feature>
<dbReference type="InterPro" id="IPR016187">
    <property type="entry name" value="CTDL_fold"/>
</dbReference>
<organism evidence="2 3">
    <name type="scientific">Caenorhabditis japonica</name>
    <dbReference type="NCBI Taxonomy" id="281687"/>
    <lineage>
        <taxon>Eukaryota</taxon>
        <taxon>Metazoa</taxon>
        <taxon>Ecdysozoa</taxon>
        <taxon>Nematoda</taxon>
        <taxon>Chromadorea</taxon>
        <taxon>Rhabditida</taxon>
        <taxon>Rhabditina</taxon>
        <taxon>Rhabditomorpha</taxon>
        <taxon>Rhabditoidea</taxon>
        <taxon>Rhabditidae</taxon>
        <taxon>Peloderinae</taxon>
        <taxon>Caenorhabditis</taxon>
    </lineage>
</organism>
<keyword evidence="1" id="KW-0732">Signal</keyword>
<dbReference type="PANTHER" id="PTHR47753:SF3">
    <property type="entry name" value="C-TYPE LECTIN"/>
    <property type="match status" value="1"/>
</dbReference>